<accession>A0A7S1XKV9</accession>
<feature type="compositionally biased region" description="Basic and acidic residues" evidence="1">
    <location>
        <begin position="10"/>
        <end position="23"/>
    </location>
</feature>
<organism evidence="2">
    <name type="scientific">Phaeomonas parva</name>
    <dbReference type="NCBI Taxonomy" id="124430"/>
    <lineage>
        <taxon>Eukaryota</taxon>
        <taxon>Sar</taxon>
        <taxon>Stramenopiles</taxon>
        <taxon>Ochrophyta</taxon>
        <taxon>Pinguiophyceae</taxon>
        <taxon>Pinguiochrysidales</taxon>
        <taxon>Pinguiochrysidaceae</taxon>
        <taxon>Phaeomonas</taxon>
    </lineage>
</organism>
<dbReference type="EMBL" id="HBGJ01006608">
    <property type="protein sequence ID" value="CAD9245752.1"/>
    <property type="molecule type" value="Transcribed_RNA"/>
</dbReference>
<feature type="region of interest" description="Disordered" evidence="1">
    <location>
        <begin position="1"/>
        <end position="36"/>
    </location>
</feature>
<dbReference type="AlphaFoldDB" id="A0A7S1XKV9"/>
<feature type="compositionally biased region" description="Basic and acidic residues" evidence="1">
    <location>
        <begin position="198"/>
        <end position="207"/>
    </location>
</feature>
<gene>
    <name evidence="2" type="ORF">PPAR1163_LOCUS4101</name>
</gene>
<evidence type="ECO:0000256" key="1">
    <source>
        <dbReference type="SAM" id="MobiDB-lite"/>
    </source>
</evidence>
<feature type="region of interest" description="Disordered" evidence="1">
    <location>
        <begin position="173"/>
        <end position="207"/>
    </location>
</feature>
<name>A0A7S1XKV9_9STRA</name>
<sequence length="207" mass="22023">MAVVSNGGADEARENGGAEEVKDASSAGKGGVEGNGEGNAEAKVKGVFCEPVAHKAFVCPHECFLHPGKVPEMKIISGWAFDAMVAAVGAPDHDFRAETYRCELCVNSLQRESAAATTGQQKYVNALAKLEKSDEKGAFEGEKQFLLSRGWAAKFKQAMDTLLRHVTKQNGSLQKAGAAADEGGGKPNADTKPVTLGEYEHEHEHEH</sequence>
<proteinExistence type="predicted"/>
<reference evidence="2" key="1">
    <citation type="submission" date="2021-01" db="EMBL/GenBank/DDBJ databases">
        <authorList>
            <person name="Corre E."/>
            <person name="Pelletier E."/>
            <person name="Niang G."/>
            <person name="Scheremetjew M."/>
            <person name="Finn R."/>
            <person name="Kale V."/>
            <person name="Holt S."/>
            <person name="Cochrane G."/>
            <person name="Meng A."/>
            <person name="Brown T."/>
            <person name="Cohen L."/>
        </authorList>
    </citation>
    <scope>NUCLEOTIDE SEQUENCE</scope>
    <source>
        <strain evidence="2">CCMP2877</strain>
    </source>
</reference>
<protein>
    <submittedName>
        <fullName evidence="2">Uncharacterized protein</fullName>
    </submittedName>
</protein>
<evidence type="ECO:0000313" key="2">
    <source>
        <dbReference type="EMBL" id="CAD9245752.1"/>
    </source>
</evidence>